<dbReference type="Pfam" id="PF01381">
    <property type="entry name" value="HTH_3"/>
    <property type="match status" value="1"/>
</dbReference>
<organism evidence="3 4">
    <name type="scientific">Gulosibacter chungangensis</name>
    <dbReference type="NCBI Taxonomy" id="979746"/>
    <lineage>
        <taxon>Bacteria</taxon>
        <taxon>Bacillati</taxon>
        <taxon>Actinomycetota</taxon>
        <taxon>Actinomycetes</taxon>
        <taxon>Micrococcales</taxon>
        <taxon>Microbacteriaceae</taxon>
        <taxon>Gulosibacter</taxon>
    </lineage>
</organism>
<proteinExistence type="predicted"/>
<evidence type="ECO:0000259" key="2">
    <source>
        <dbReference type="PROSITE" id="PS50943"/>
    </source>
</evidence>
<reference evidence="3 4" key="1">
    <citation type="submission" date="2019-09" db="EMBL/GenBank/DDBJ databases">
        <title>Phylogeny of genus Pseudoclavibacter and closely related genus.</title>
        <authorList>
            <person name="Li Y."/>
        </authorList>
    </citation>
    <scope>NUCLEOTIDE SEQUENCE [LARGE SCALE GENOMIC DNA]</scope>
    <source>
        <strain evidence="3 4">KCTC 13959</strain>
    </source>
</reference>
<dbReference type="SUPFAM" id="SSF51182">
    <property type="entry name" value="RmlC-like cupins"/>
    <property type="match status" value="1"/>
</dbReference>
<dbReference type="InterPro" id="IPR010982">
    <property type="entry name" value="Lambda_DNA-bd_dom_sf"/>
</dbReference>
<dbReference type="Proteomes" id="UP000433493">
    <property type="component" value="Unassembled WGS sequence"/>
</dbReference>
<comment type="caution">
    <text evidence="3">The sequence shown here is derived from an EMBL/GenBank/DDBJ whole genome shotgun (WGS) entry which is preliminary data.</text>
</comment>
<protein>
    <submittedName>
        <fullName evidence="3">Helix-turn-helix domain-containing protein</fullName>
    </submittedName>
</protein>
<dbReference type="InterPro" id="IPR014710">
    <property type="entry name" value="RmlC-like_jellyroll"/>
</dbReference>
<evidence type="ECO:0000313" key="4">
    <source>
        <dbReference type="Proteomes" id="UP000433493"/>
    </source>
</evidence>
<dbReference type="AlphaFoldDB" id="A0A7J5BDE8"/>
<keyword evidence="4" id="KW-1185">Reference proteome</keyword>
<gene>
    <name evidence="3" type="ORF">F8O05_04455</name>
</gene>
<dbReference type="OrthoDB" id="73827at2"/>
<dbReference type="PROSITE" id="PS50943">
    <property type="entry name" value="HTH_CROC1"/>
    <property type="match status" value="1"/>
</dbReference>
<sequence length="192" mass="20564">MNEYEGGDFDVRLGARILREREARGWSLTELAERSQVSRAQINKVERGASSPTAAVLGKLSAAFGLTISTLLGGVEGEEAVRLTRFAEHPQWMDPATGYVRRQIAPHAGSSLTFEITHVELPAGESTSYPASAFAFLQQLVFVLDGQLAFTEGDTVHRLGAGDSLELGSSADCTFANASGVTCTYLVVVARK</sequence>
<dbReference type="Pfam" id="PF07883">
    <property type="entry name" value="Cupin_2"/>
    <property type="match status" value="1"/>
</dbReference>
<accession>A0A7J5BDE8</accession>
<dbReference type="SMART" id="SM00530">
    <property type="entry name" value="HTH_XRE"/>
    <property type="match status" value="1"/>
</dbReference>
<dbReference type="InterPro" id="IPR001387">
    <property type="entry name" value="Cro/C1-type_HTH"/>
</dbReference>
<evidence type="ECO:0000313" key="3">
    <source>
        <dbReference type="EMBL" id="KAB1644248.1"/>
    </source>
</evidence>
<dbReference type="Gene3D" id="1.10.260.40">
    <property type="entry name" value="lambda repressor-like DNA-binding domains"/>
    <property type="match status" value="1"/>
</dbReference>
<dbReference type="CDD" id="cd00093">
    <property type="entry name" value="HTH_XRE"/>
    <property type="match status" value="1"/>
</dbReference>
<dbReference type="EMBL" id="WBKB01000002">
    <property type="protein sequence ID" value="KAB1644248.1"/>
    <property type="molecule type" value="Genomic_DNA"/>
</dbReference>
<keyword evidence="1" id="KW-0238">DNA-binding</keyword>
<dbReference type="InterPro" id="IPR050807">
    <property type="entry name" value="TransReg_Diox_bact_type"/>
</dbReference>
<feature type="domain" description="HTH cro/C1-type" evidence="2">
    <location>
        <begin position="17"/>
        <end position="71"/>
    </location>
</feature>
<name>A0A7J5BDE8_9MICO</name>
<dbReference type="CDD" id="cd02209">
    <property type="entry name" value="cupin_XRE_C"/>
    <property type="match status" value="1"/>
</dbReference>
<dbReference type="PANTHER" id="PTHR46797">
    <property type="entry name" value="HTH-TYPE TRANSCRIPTIONAL REGULATOR"/>
    <property type="match status" value="1"/>
</dbReference>
<dbReference type="InterPro" id="IPR011051">
    <property type="entry name" value="RmlC_Cupin_sf"/>
</dbReference>
<dbReference type="InterPro" id="IPR013096">
    <property type="entry name" value="Cupin_2"/>
</dbReference>
<dbReference type="Gene3D" id="2.60.120.10">
    <property type="entry name" value="Jelly Rolls"/>
    <property type="match status" value="1"/>
</dbReference>
<dbReference type="GO" id="GO:0005829">
    <property type="term" value="C:cytosol"/>
    <property type="evidence" value="ECO:0007669"/>
    <property type="project" value="TreeGrafter"/>
</dbReference>
<dbReference type="SUPFAM" id="SSF47413">
    <property type="entry name" value="lambda repressor-like DNA-binding domains"/>
    <property type="match status" value="1"/>
</dbReference>
<dbReference type="GO" id="GO:0003677">
    <property type="term" value="F:DNA binding"/>
    <property type="evidence" value="ECO:0007669"/>
    <property type="project" value="UniProtKB-KW"/>
</dbReference>
<dbReference type="GO" id="GO:0003700">
    <property type="term" value="F:DNA-binding transcription factor activity"/>
    <property type="evidence" value="ECO:0007669"/>
    <property type="project" value="TreeGrafter"/>
</dbReference>
<dbReference type="PANTHER" id="PTHR46797:SF10">
    <property type="entry name" value="BLR1115 PROTEIN"/>
    <property type="match status" value="1"/>
</dbReference>
<evidence type="ECO:0000256" key="1">
    <source>
        <dbReference type="ARBA" id="ARBA00023125"/>
    </source>
</evidence>